<dbReference type="SUPFAM" id="SSF53756">
    <property type="entry name" value="UDP-Glycosyltransferase/glycogen phosphorylase"/>
    <property type="match status" value="1"/>
</dbReference>
<name>A0AA41Y6P2_9BACT</name>
<dbReference type="EMBL" id="JAPAAF010000036">
    <property type="protein sequence ID" value="MCW0484431.1"/>
    <property type="molecule type" value="Genomic_DNA"/>
</dbReference>
<dbReference type="InterPro" id="IPR028098">
    <property type="entry name" value="Glyco_trans_4-like_N"/>
</dbReference>
<dbReference type="GO" id="GO:0016757">
    <property type="term" value="F:glycosyltransferase activity"/>
    <property type="evidence" value="ECO:0007669"/>
    <property type="project" value="InterPro"/>
</dbReference>
<protein>
    <submittedName>
        <fullName evidence="4">Glycosyltransferase family 4 protein</fullName>
    </submittedName>
</protein>
<dbReference type="Pfam" id="PF00534">
    <property type="entry name" value="Glycos_transf_1"/>
    <property type="match status" value="1"/>
</dbReference>
<dbReference type="PANTHER" id="PTHR46401">
    <property type="entry name" value="GLYCOSYLTRANSFERASE WBBK-RELATED"/>
    <property type="match status" value="1"/>
</dbReference>
<organism evidence="4 5">
    <name type="scientific">Gaoshiqia sediminis</name>
    <dbReference type="NCBI Taxonomy" id="2986998"/>
    <lineage>
        <taxon>Bacteria</taxon>
        <taxon>Pseudomonadati</taxon>
        <taxon>Bacteroidota</taxon>
        <taxon>Bacteroidia</taxon>
        <taxon>Marinilabiliales</taxon>
        <taxon>Prolixibacteraceae</taxon>
        <taxon>Gaoshiqia</taxon>
    </lineage>
</organism>
<comment type="caution">
    <text evidence="4">The sequence shown here is derived from an EMBL/GenBank/DDBJ whole genome shotgun (WGS) entry which is preliminary data.</text>
</comment>
<evidence type="ECO:0000259" key="2">
    <source>
        <dbReference type="Pfam" id="PF00534"/>
    </source>
</evidence>
<evidence type="ECO:0000313" key="4">
    <source>
        <dbReference type="EMBL" id="MCW0484431.1"/>
    </source>
</evidence>
<evidence type="ECO:0000256" key="1">
    <source>
        <dbReference type="ARBA" id="ARBA00022679"/>
    </source>
</evidence>
<dbReference type="AlphaFoldDB" id="A0AA41Y6P2"/>
<dbReference type="PANTHER" id="PTHR46401:SF2">
    <property type="entry name" value="GLYCOSYLTRANSFERASE WBBK-RELATED"/>
    <property type="match status" value="1"/>
</dbReference>
<evidence type="ECO:0000313" key="5">
    <source>
        <dbReference type="Proteomes" id="UP001163821"/>
    </source>
</evidence>
<accession>A0AA41Y6P2</accession>
<gene>
    <name evidence="4" type="ORF">N2K84_16955</name>
</gene>
<feature type="domain" description="Glycosyl transferase family 1" evidence="2">
    <location>
        <begin position="193"/>
        <end position="350"/>
    </location>
</feature>
<keyword evidence="5" id="KW-1185">Reference proteome</keyword>
<evidence type="ECO:0000259" key="3">
    <source>
        <dbReference type="Pfam" id="PF13439"/>
    </source>
</evidence>
<dbReference type="CDD" id="cd03809">
    <property type="entry name" value="GT4_MtfB-like"/>
    <property type="match status" value="1"/>
</dbReference>
<dbReference type="Proteomes" id="UP001163821">
    <property type="component" value="Unassembled WGS sequence"/>
</dbReference>
<sequence length="376" mass="43703">MVIAVNTRLLQQGKLEGTGWFLYETLQRITRHHPEHRFIFIFDRPYDPEFIFSDNITPVVVPPPTRHPLLWHVWFQWQVPRVLRKYRADLFLSPDGYLSLNTPVKQLAVIHDLNFVHRPQDLPWLTAWYYNYFFPKFARRATRIATVSSYSKEDLVRSYHIDRDKIDVVYNGVNTLYTPTAKEEQLATRKTYTEGKPYFLYIGSLHPRKNIPGMLRAFDAIRKRTDKDFKLVIAGGEMFKTGSIRKTHKAMHDPDEVVFTGRLTTEELHQVLGAAFSLIFVPYFEGFGLPVVEAMRAGVPVICSNTSSLPEVGGDAVLYVNPFNEKEIAEGMERLADDPELRYRLIEKGTIRQQQFSWDQTAERLWESIRACVSES</sequence>
<keyword evidence="1" id="KW-0808">Transferase</keyword>
<reference evidence="4" key="1">
    <citation type="submission" date="2022-10" db="EMBL/GenBank/DDBJ databases">
        <title>Gaoshiqiia sediminis gen. nov., sp. nov., isolated from coastal sediment.</title>
        <authorList>
            <person name="Yu W.X."/>
            <person name="Mu D.S."/>
            <person name="Du J.Z."/>
            <person name="Liang Y.Q."/>
        </authorList>
    </citation>
    <scope>NUCLEOTIDE SEQUENCE</scope>
    <source>
        <strain evidence="4">A06</strain>
    </source>
</reference>
<dbReference type="Gene3D" id="3.40.50.2000">
    <property type="entry name" value="Glycogen Phosphorylase B"/>
    <property type="match status" value="2"/>
</dbReference>
<proteinExistence type="predicted"/>
<dbReference type="Pfam" id="PF13439">
    <property type="entry name" value="Glyco_transf_4"/>
    <property type="match status" value="1"/>
</dbReference>
<feature type="domain" description="Glycosyltransferase subfamily 4-like N-terminal" evidence="3">
    <location>
        <begin position="17"/>
        <end position="175"/>
    </location>
</feature>
<dbReference type="InterPro" id="IPR001296">
    <property type="entry name" value="Glyco_trans_1"/>
</dbReference>
<dbReference type="GO" id="GO:0009103">
    <property type="term" value="P:lipopolysaccharide biosynthetic process"/>
    <property type="evidence" value="ECO:0007669"/>
    <property type="project" value="TreeGrafter"/>
</dbReference>
<dbReference type="RefSeq" id="WP_282593024.1">
    <property type="nucleotide sequence ID" value="NZ_JAPAAF010000036.1"/>
</dbReference>